<feature type="transmembrane region" description="Helical" evidence="6">
    <location>
        <begin position="84"/>
        <end position="103"/>
    </location>
</feature>
<dbReference type="PANTHER" id="PTHR11360">
    <property type="entry name" value="MONOCARBOXYLATE TRANSPORTER"/>
    <property type="match status" value="1"/>
</dbReference>
<feature type="transmembrane region" description="Helical" evidence="6">
    <location>
        <begin position="286"/>
        <end position="304"/>
    </location>
</feature>
<dbReference type="SUPFAM" id="SSF103473">
    <property type="entry name" value="MFS general substrate transporter"/>
    <property type="match status" value="1"/>
</dbReference>
<feature type="transmembrane region" description="Helical" evidence="6">
    <location>
        <begin position="174"/>
        <end position="193"/>
    </location>
</feature>
<dbReference type="AlphaFoldDB" id="E0NDI1"/>
<dbReference type="InterPro" id="IPR011701">
    <property type="entry name" value="MFS"/>
</dbReference>
<dbReference type="Gene3D" id="1.20.1250.20">
    <property type="entry name" value="MFS general substrate transporter like domains"/>
    <property type="match status" value="2"/>
</dbReference>
<feature type="transmembrane region" description="Helical" evidence="6">
    <location>
        <begin position="109"/>
        <end position="129"/>
    </location>
</feature>
<feature type="transmembrane region" description="Helical" evidence="6">
    <location>
        <begin position="374"/>
        <end position="395"/>
    </location>
</feature>
<evidence type="ECO:0000313" key="9">
    <source>
        <dbReference type="Proteomes" id="UP000004470"/>
    </source>
</evidence>
<feature type="domain" description="Major facilitator superfamily (MFS) profile" evidence="7">
    <location>
        <begin position="16"/>
        <end position="400"/>
    </location>
</feature>
<feature type="transmembrane region" description="Helical" evidence="6">
    <location>
        <begin position="141"/>
        <end position="162"/>
    </location>
</feature>
<evidence type="ECO:0000256" key="3">
    <source>
        <dbReference type="ARBA" id="ARBA00022692"/>
    </source>
</evidence>
<gene>
    <name evidence="8" type="ORF">HMPREF0623_0353</name>
</gene>
<organism evidence="8 9">
    <name type="scientific">Pediococcus acidilactici DSM 20284</name>
    <dbReference type="NCBI Taxonomy" id="862514"/>
    <lineage>
        <taxon>Bacteria</taxon>
        <taxon>Bacillati</taxon>
        <taxon>Bacillota</taxon>
        <taxon>Bacilli</taxon>
        <taxon>Lactobacillales</taxon>
        <taxon>Lactobacillaceae</taxon>
        <taxon>Pediococcus</taxon>
        <taxon>Pediococcus acidilactici group</taxon>
    </lineage>
</organism>
<dbReference type="InterPro" id="IPR050327">
    <property type="entry name" value="Proton-linked_MCT"/>
</dbReference>
<dbReference type="EMBL" id="AEEG01000002">
    <property type="protein sequence ID" value="EFL96302.1"/>
    <property type="molecule type" value="Genomic_DNA"/>
</dbReference>
<sequence>MKFLTLGEWQMKQNLNRWVMLTAHVLINFVLGGVYAFSFFKTPLIAQYHWDPAVLSLAFSINMGIIPLPMIWGGALIDRGHGKLAIVLGGVLFSIGFILSGFVKTLPLLLLTYGLIAGIGSGLAFTGNLNNAIKFFPDKRGLASGCVLAGVGVGTLLCTALAQFFLTKMNISQSLFWLGMVYLVVIFVVQFFIRSAPAKDSKQLVASKMEQNWRGMLKDRRFWLMFWIMAFGVFSGMVISSSSAQIGMGAYGLTAGAVVVSGVSIANSVGRLIWGTVSDWLGEYHTLALVYALMALFMVLLLLGKGNTSLFYVCALGIGFCYAGVLAVFPSITSANFGLRNQGLNYAFIYFGFAIGAVVAPYVTAAFFKYTHSFAIVFIIAMGLLVLGVLAIYLLKAWAKEALQRIEQKGVKKL</sequence>
<keyword evidence="2" id="KW-0813">Transport</keyword>
<dbReference type="InterPro" id="IPR036259">
    <property type="entry name" value="MFS_trans_sf"/>
</dbReference>
<comment type="caution">
    <text evidence="8">The sequence shown here is derived from an EMBL/GenBank/DDBJ whole genome shotgun (WGS) entry which is preliminary data.</text>
</comment>
<feature type="transmembrane region" description="Helical" evidence="6">
    <location>
        <begin position="250"/>
        <end position="274"/>
    </location>
</feature>
<keyword evidence="3 6" id="KW-0812">Transmembrane</keyword>
<evidence type="ECO:0000256" key="5">
    <source>
        <dbReference type="ARBA" id="ARBA00023136"/>
    </source>
</evidence>
<dbReference type="PANTHER" id="PTHR11360:SF317">
    <property type="entry name" value="MAJOR FACILITATOR SUPERFAMILY (MFS) PROFILE DOMAIN-CONTAINING PROTEIN-RELATED"/>
    <property type="match status" value="1"/>
</dbReference>
<evidence type="ECO:0000256" key="6">
    <source>
        <dbReference type="SAM" id="Phobius"/>
    </source>
</evidence>
<evidence type="ECO:0000256" key="2">
    <source>
        <dbReference type="ARBA" id="ARBA00022448"/>
    </source>
</evidence>
<feature type="transmembrane region" description="Helical" evidence="6">
    <location>
        <begin position="21"/>
        <end position="40"/>
    </location>
</feature>
<reference evidence="8" key="1">
    <citation type="submission" date="2010-07" db="EMBL/GenBank/DDBJ databases">
        <authorList>
            <person name="Muzny D."/>
            <person name="Qin X."/>
            <person name="Deng J."/>
            <person name="Jiang H."/>
            <person name="Liu Y."/>
            <person name="Qu J."/>
            <person name="Song X.-Z."/>
            <person name="Zhang L."/>
            <person name="Thornton R."/>
            <person name="Coyle M."/>
            <person name="Francisco L."/>
            <person name="Jackson L."/>
            <person name="Javaid M."/>
            <person name="Korchina V."/>
            <person name="Kovar C."/>
            <person name="Mata R."/>
            <person name="Mathew T."/>
            <person name="Ngo R."/>
            <person name="Nguyen L."/>
            <person name="Nguyen N."/>
            <person name="Okwuonu G."/>
            <person name="Ongeri F."/>
            <person name="Pham C."/>
            <person name="Simmons D."/>
            <person name="Wilczek-Boney K."/>
            <person name="Hale W."/>
            <person name="Jakkamsetti A."/>
            <person name="Pham P."/>
            <person name="Ruth R."/>
            <person name="San Lucas F."/>
            <person name="Warren J."/>
            <person name="Zhang J."/>
            <person name="Zhao Z."/>
            <person name="Zhou C."/>
            <person name="Zhu D."/>
            <person name="Lee S."/>
            <person name="Bess C."/>
            <person name="Blankenburg K."/>
            <person name="Forbes L."/>
            <person name="Fu Q."/>
            <person name="Gubbala S."/>
            <person name="Hirani K."/>
            <person name="Jayaseelan J.C."/>
            <person name="Lara F."/>
            <person name="Munidasa M."/>
            <person name="Palculict T."/>
            <person name="Patil S."/>
            <person name="Pu L.-L."/>
            <person name="Saada N."/>
            <person name="Tang L."/>
            <person name="Weissenberger G."/>
            <person name="Zhu Y."/>
            <person name="Hemphill L."/>
            <person name="Shang Y."/>
            <person name="Youmans B."/>
            <person name="Ayvaz T."/>
            <person name="Ross M."/>
            <person name="Santibanez J."/>
            <person name="Aqrawi P."/>
            <person name="Gross S."/>
            <person name="Joshi V."/>
            <person name="Fowler G."/>
            <person name="Nazareth L."/>
            <person name="Reid J."/>
            <person name="Worley K."/>
            <person name="Petrosino J."/>
            <person name="Highlander S."/>
            <person name="Gibbs R."/>
        </authorList>
    </citation>
    <scope>NUCLEOTIDE SEQUENCE [LARGE SCALE GENOMIC DNA]</scope>
    <source>
        <strain evidence="8">DSM 20284</strain>
    </source>
</reference>
<feature type="transmembrane region" description="Helical" evidence="6">
    <location>
        <begin position="52"/>
        <end position="72"/>
    </location>
</feature>
<name>E0NDI1_PEDAC</name>
<keyword evidence="4 6" id="KW-1133">Transmembrane helix</keyword>
<comment type="subcellular location">
    <subcellularLocation>
        <location evidence="1">Cell membrane</location>
        <topology evidence="1">Multi-pass membrane protein</topology>
    </subcellularLocation>
</comment>
<dbReference type="Pfam" id="PF07690">
    <property type="entry name" value="MFS_1"/>
    <property type="match status" value="1"/>
</dbReference>
<keyword evidence="5 6" id="KW-0472">Membrane</keyword>
<keyword evidence="9" id="KW-1185">Reference proteome</keyword>
<dbReference type="GO" id="GO:0022857">
    <property type="term" value="F:transmembrane transporter activity"/>
    <property type="evidence" value="ECO:0007669"/>
    <property type="project" value="InterPro"/>
</dbReference>
<dbReference type="GO" id="GO:0005886">
    <property type="term" value="C:plasma membrane"/>
    <property type="evidence" value="ECO:0007669"/>
    <property type="project" value="UniProtKB-SubCell"/>
</dbReference>
<feature type="transmembrane region" description="Helical" evidence="6">
    <location>
        <begin position="344"/>
        <end position="368"/>
    </location>
</feature>
<evidence type="ECO:0000259" key="7">
    <source>
        <dbReference type="PROSITE" id="PS50850"/>
    </source>
</evidence>
<proteinExistence type="predicted"/>
<dbReference type="InterPro" id="IPR020846">
    <property type="entry name" value="MFS_dom"/>
</dbReference>
<evidence type="ECO:0000256" key="1">
    <source>
        <dbReference type="ARBA" id="ARBA00004651"/>
    </source>
</evidence>
<dbReference type="PROSITE" id="PS50850">
    <property type="entry name" value="MFS"/>
    <property type="match status" value="1"/>
</dbReference>
<evidence type="ECO:0000313" key="8">
    <source>
        <dbReference type="EMBL" id="EFL96302.1"/>
    </source>
</evidence>
<dbReference type="Proteomes" id="UP000004470">
    <property type="component" value="Unassembled WGS sequence"/>
</dbReference>
<feature type="transmembrane region" description="Helical" evidence="6">
    <location>
        <begin position="222"/>
        <end position="244"/>
    </location>
</feature>
<dbReference type="eggNOG" id="COG2223">
    <property type="taxonomic scope" value="Bacteria"/>
</dbReference>
<feature type="transmembrane region" description="Helical" evidence="6">
    <location>
        <begin position="310"/>
        <end position="332"/>
    </location>
</feature>
<dbReference type="HOGENOM" id="CLU_001265_59_7_9"/>
<protein>
    <submittedName>
        <fullName evidence="8">Transporter, major facilitator family protein</fullName>
    </submittedName>
</protein>
<accession>E0NDI1</accession>
<evidence type="ECO:0000256" key="4">
    <source>
        <dbReference type="ARBA" id="ARBA00022989"/>
    </source>
</evidence>
<dbReference type="CDD" id="cd17353">
    <property type="entry name" value="MFS_OFA_like"/>
    <property type="match status" value="1"/>
</dbReference>